<dbReference type="CDD" id="cd01335">
    <property type="entry name" value="Radical_SAM"/>
    <property type="match status" value="1"/>
</dbReference>
<reference evidence="8" key="1">
    <citation type="journal article" date="2020" name="mSystems">
        <title>Genome- and Community-Level Interaction Insights into Carbon Utilization and Element Cycling Functions of Hydrothermarchaeota in Hydrothermal Sediment.</title>
        <authorList>
            <person name="Zhou Z."/>
            <person name="Liu Y."/>
            <person name="Xu W."/>
            <person name="Pan J."/>
            <person name="Luo Z.H."/>
            <person name="Li M."/>
        </authorList>
    </citation>
    <scope>NUCLEOTIDE SEQUENCE [LARGE SCALE GENOMIC DNA]</scope>
    <source>
        <strain evidence="8">SpSt-258</strain>
    </source>
</reference>
<evidence type="ECO:0000256" key="6">
    <source>
        <dbReference type="ARBA" id="ARBA00023014"/>
    </source>
</evidence>
<dbReference type="PROSITE" id="PS51918">
    <property type="entry name" value="RADICAL_SAM"/>
    <property type="match status" value="1"/>
</dbReference>
<evidence type="ECO:0000313" key="8">
    <source>
        <dbReference type="EMBL" id="HDY57966.1"/>
    </source>
</evidence>
<dbReference type="Pfam" id="PF04055">
    <property type="entry name" value="Radical_SAM"/>
    <property type="match status" value="1"/>
</dbReference>
<accession>A0A7V0Z3I5</accession>
<keyword evidence="4" id="KW-0479">Metal-binding</keyword>
<dbReference type="SFLD" id="SFLDS00029">
    <property type="entry name" value="Radical_SAM"/>
    <property type="match status" value="1"/>
</dbReference>
<evidence type="ECO:0000256" key="2">
    <source>
        <dbReference type="ARBA" id="ARBA00022485"/>
    </source>
</evidence>
<keyword evidence="2" id="KW-0004">4Fe-4S</keyword>
<dbReference type="EMBL" id="DSKY01000002">
    <property type="protein sequence ID" value="HDY57966.1"/>
    <property type="molecule type" value="Genomic_DNA"/>
</dbReference>
<keyword evidence="3" id="KW-0949">S-adenosyl-L-methionine</keyword>
<evidence type="ECO:0000259" key="7">
    <source>
        <dbReference type="PROSITE" id="PS51918"/>
    </source>
</evidence>
<name>A0A7V0Z3I5_UNCW3</name>
<evidence type="ECO:0000256" key="4">
    <source>
        <dbReference type="ARBA" id="ARBA00022723"/>
    </source>
</evidence>
<keyword evidence="5" id="KW-0408">Iron</keyword>
<sequence length="261" mass="31040">MNPFIHKFQSFAGNHYIYDVRTNQFVNVNKVIYDIIDDFGTLQYDEIISKFKKCYEVESIKEALHELYRCQKMGLFSNKRFKNMTFPYDLHYLRKNLESCIGYMVVNLTEFCNMRCKYCSFSGTYIYERLHSNKRISDAVLYKAIRYYLSHSKQSRVKSISFYGGEPLTSFEKIMWVKSLIGKEVEIHIDSNGLLLGKEDIREAIIKNNFYLQISLDGPAVYHDRYRVDINGKPTFSRISSYLRKIQKDSPNFYRKNIHLR</sequence>
<keyword evidence="6" id="KW-0411">Iron-sulfur</keyword>
<dbReference type="SFLD" id="SFLDG01067">
    <property type="entry name" value="SPASM/twitch_domain_containing"/>
    <property type="match status" value="1"/>
</dbReference>
<dbReference type="PANTHER" id="PTHR43273:SF8">
    <property type="entry name" value="RADICAL SAM DOMAIN PROTEIN"/>
    <property type="match status" value="1"/>
</dbReference>
<dbReference type="PROSITE" id="PS01305">
    <property type="entry name" value="MOAA_NIFB_PQQE"/>
    <property type="match status" value="1"/>
</dbReference>
<evidence type="ECO:0000256" key="1">
    <source>
        <dbReference type="ARBA" id="ARBA00001966"/>
    </source>
</evidence>
<dbReference type="SUPFAM" id="SSF102114">
    <property type="entry name" value="Radical SAM enzymes"/>
    <property type="match status" value="1"/>
</dbReference>
<dbReference type="InterPro" id="IPR013785">
    <property type="entry name" value="Aldolase_TIM"/>
</dbReference>
<evidence type="ECO:0000256" key="3">
    <source>
        <dbReference type="ARBA" id="ARBA00022691"/>
    </source>
</evidence>
<dbReference type="PANTHER" id="PTHR43273">
    <property type="entry name" value="ANAEROBIC SULFATASE-MATURATING ENZYME HOMOLOG ASLB-RELATED"/>
    <property type="match status" value="1"/>
</dbReference>
<protein>
    <submittedName>
        <fullName evidence="8">Radical SAM protein</fullName>
    </submittedName>
</protein>
<gene>
    <name evidence="8" type="ORF">ENP86_00185</name>
</gene>
<dbReference type="GO" id="GO:0051539">
    <property type="term" value="F:4 iron, 4 sulfur cluster binding"/>
    <property type="evidence" value="ECO:0007669"/>
    <property type="project" value="UniProtKB-KW"/>
</dbReference>
<dbReference type="InterPro" id="IPR000385">
    <property type="entry name" value="MoaA_NifB_PqqE_Fe-S-bd_CS"/>
</dbReference>
<dbReference type="GO" id="GO:0016491">
    <property type="term" value="F:oxidoreductase activity"/>
    <property type="evidence" value="ECO:0007669"/>
    <property type="project" value="InterPro"/>
</dbReference>
<comment type="caution">
    <text evidence="8">The sequence shown here is derived from an EMBL/GenBank/DDBJ whole genome shotgun (WGS) entry which is preliminary data.</text>
</comment>
<dbReference type="AlphaFoldDB" id="A0A7V0Z3I5"/>
<dbReference type="Gene3D" id="3.20.20.70">
    <property type="entry name" value="Aldolase class I"/>
    <property type="match status" value="1"/>
</dbReference>
<organism evidence="8">
    <name type="scientific">candidate division WOR-3 bacterium</name>
    <dbReference type="NCBI Taxonomy" id="2052148"/>
    <lineage>
        <taxon>Bacteria</taxon>
        <taxon>Bacteria division WOR-3</taxon>
    </lineage>
</organism>
<dbReference type="GO" id="GO:0046872">
    <property type="term" value="F:metal ion binding"/>
    <property type="evidence" value="ECO:0007669"/>
    <property type="project" value="UniProtKB-KW"/>
</dbReference>
<dbReference type="InterPro" id="IPR058240">
    <property type="entry name" value="rSAM_sf"/>
</dbReference>
<feature type="domain" description="Radical SAM core" evidence="7">
    <location>
        <begin position="98"/>
        <end position="261"/>
    </location>
</feature>
<evidence type="ECO:0000256" key="5">
    <source>
        <dbReference type="ARBA" id="ARBA00023004"/>
    </source>
</evidence>
<dbReference type="InterPro" id="IPR023867">
    <property type="entry name" value="Sulphatase_maturase_rSAM"/>
</dbReference>
<proteinExistence type="predicted"/>
<comment type="cofactor">
    <cofactor evidence="1">
        <name>[4Fe-4S] cluster</name>
        <dbReference type="ChEBI" id="CHEBI:49883"/>
    </cofactor>
</comment>
<dbReference type="InterPro" id="IPR007197">
    <property type="entry name" value="rSAM"/>
</dbReference>